<dbReference type="GO" id="GO:0006313">
    <property type="term" value="P:DNA transposition"/>
    <property type="evidence" value="ECO:0007669"/>
    <property type="project" value="InterPro"/>
</dbReference>
<evidence type="ECO:0000259" key="1">
    <source>
        <dbReference type="Pfam" id="PF04986"/>
    </source>
</evidence>
<proteinExistence type="predicted"/>
<accession>A0A6N7V1Z7</accession>
<dbReference type="Proteomes" id="UP000434241">
    <property type="component" value="Unassembled WGS sequence"/>
</dbReference>
<sequence length="278" mass="33610">MIATIHTFGRDLKWNPHIYCLIPELIYSFKKDKIKTFHHFNFTKLRKTFQFEFIRLIQEAGGLKKPEEKNRLYKDHPKGFYVYAKFKSNDNDSNDASSNKNSKDIQGCVNYFIRYAGRPAMAENRITEYNKESKTVGWFYNDHKDEKRHNVTDNVIDFINRLIIHIPNYHFLTTRYYGFYANASKKTLDKVHALLGIKKNKDYSREKRTKALKNKLNKLKYRTHLIDSFNREPIQCKCKATMFYTYTYNPFKDKRNDRTYRKRCIDEMHKMRLRRRST</sequence>
<name>A0A6N7V1Z7_9FIRM</name>
<dbReference type="RefSeq" id="WP_154555804.1">
    <property type="nucleotide sequence ID" value="NZ_VUMR01000015.1"/>
</dbReference>
<dbReference type="GO" id="GO:0003677">
    <property type="term" value="F:DNA binding"/>
    <property type="evidence" value="ECO:0007669"/>
    <property type="project" value="InterPro"/>
</dbReference>
<gene>
    <name evidence="2" type="ORF">FYJ55_04375</name>
</gene>
<dbReference type="AlphaFoldDB" id="A0A6N7V1Z7"/>
<feature type="domain" description="Transposase IS801/IS1294" evidence="1">
    <location>
        <begin position="1"/>
        <end position="185"/>
    </location>
</feature>
<reference evidence="2 3" key="1">
    <citation type="submission" date="2019-08" db="EMBL/GenBank/DDBJ databases">
        <title>In-depth cultivation of the pig gut microbiome towards novel bacterial diversity and tailored functional studies.</title>
        <authorList>
            <person name="Wylensek D."/>
            <person name="Hitch T.C.A."/>
            <person name="Clavel T."/>
        </authorList>
    </citation>
    <scope>NUCLEOTIDE SEQUENCE [LARGE SCALE GENOMIC DNA]</scope>
    <source>
        <strain evidence="2 3">LKV-472-APC-3</strain>
    </source>
</reference>
<comment type="caution">
    <text evidence="2">The sequence shown here is derived from an EMBL/GenBank/DDBJ whole genome shotgun (WGS) entry which is preliminary data.</text>
</comment>
<evidence type="ECO:0000313" key="2">
    <source>
        <dbReference type="EMBL" id="MSS56150.1"/>
    </source>
</evidence>
<protein>
    <recommendedName>
        <fullName evidence="1">Transposase IS801/IS1294 domain-containing protein</fullName>
    </recommendedName>
</protein>
<organism evidence="2 3">
    <name type="scientific">Holdemanella porci</name>
    <dbReference type="NCBI Taxonomy" id="2652276"/>
    <lineage>
        <taxon>Bacteria</taxon>
        <taxon>Bacillati</taxon>
        <taxon>Bacillota</taxon>
        <taxon>Erysipelotrichia</taxon>
        <taxon>Erysipelotrichales</taxon>
        <taxon>Erysipelotrichaceae</taxon>
        <taxon>Holdemanella</taxon>
    </lineage>
</organism>
<dbReference type="GO" id="GO:0004803">
    <property type="term" value="F:transposase activity"/>
    <property type="evidence" value="ECO:0007669"/>
    <property type="project" value="InterPro"/>
</dbReference>
<evidence type="ECO:0000313" key="3">
    <source>
        <dbReference type="Proteomes" id="UP000434241"/>
    </source>
</evidence>
<dbReference type="Pfam" id="PF04986">
    <property type="entry name" value="Y2_Tnp"/>
    <property type="match status" value="1"/>
</dbReference>
<dbReference type="GeneID" id="93158530"/>
<keyword evidence="3" id="KW-1185">Reference proteome</keyword>
<dbReference type="PANTHER" id="PTHR37023:SF1">
    <property type="entry name" value="ISSOD25 TRANSPOSASE TNPA_ISSOD25"/>
    <property type="match status" value="1"/>
</dbReference>
<dbReference type="InterPro" id="IPR007069">
    <property type="entry name" value="Transposase_32"/>
</dbReference>
<dbReference type="EMBL" id="VUMR01000015">
    <property type="protein sequence ID" value="MSS56150.1"/>
    <property type="molecule type" value="Genomic_DNA"/>
</dbReference>
<dbReference type="PANTHER" id="PTHR37023">
    <property type="entry name" value="TRANSPOSASE"/>
    <property type="match status" value="1"/>
</dbReference>